<comment type="caution">
    <text evidence="2">The sequence shown here is derived from an EMBL/GenBank/DDBJ whole genome shotgun (WGS) entry which is preliminary data.</text>
</comment>
<proteinExistence type="predicted"/>
<dbReference type="AlphaFoldDB" id="A0A8E0S2C6"/>
<dbReference type="OrthoDB" id="6286031at2759"/>
<sequence length="1075" mass="119929">MAAFEQGFIELTRLIIPAYDGGFWNYLFSPAPNQTVGNETHLLRLATSTGSGYWMKTIETILIKPQNALDVFAWVTSEGNETNVAVARVLDQPRQLIFVWIILSVITLISVVLTVITMAIPCCCWNEVCTCCWNEHDASAPRVANVFTTHAATTTKTTDKHTGLWKNKTGWWPTRLASYVDENRANILSIGSVRAMLHDPHASVGGHNVQPNSNIAPSSDLYVNDRTVVDRHARTHADNFATEASHVNSLCRHRSDSVDTLPLGSEAQICPVPNDYATPAQWVNQHLTRDSIDISRADNINNKRVHYNLLVLNCVFIVLLILCHILVGYTTVHVYQYTRTNDNSSNSNNSLQRAVQTVIEGTVSFLKEVVNQGQLQTASTVEMLQGQITNQLNTTAQSVINQLLNAYQINQVFNSVNDLKPKLASLVNSTGYIRQNYDNVIGQLNSYSGELKAYADLLTRAFRDLCAQFVGSALSSSCLSYQTNAEHLRFTVSSDKVNVKPSIALHVLMQQFNFNLTDIMSAFDLAKISIDRMTQEIIQQIQSKFRLETFLSDFISIWQQFNTSVINPVVNQVETASPSVDSYTALASTLISVAVYVTFVICLLVLVAQITCLAFCLADIIDRRMYLSSGIINVYSYTRPTLITTRVTEHGLSSPWPIDVRVYVQHLLDQTHIRLRPISVCCGLLSLFACLVLIVSSLLIPGMMLVQSEVCRNFDGRSNQTLTDNVLYKFMRHNWSTWLNNVTVSGTVLSMLGIGPPTNLTKVVSTSCNPDSIQRASNGDGSILGLVGLVGHERNLDFQPLLTSDTVKNILTSAENDFVNQIVQTNFASYIPKNFDELKRLAFNLSTYLDSASYNESYTVLSGPMLSVPSLPAFVNNTAGFLSTLTDSVYVRTVKEMLQLINNSISTLDRVVLQANQLADAFRCLAENGNLTGYFNAVFANVNSMSEIVLNKTSLEAPIRPTFSASIDQFLTEMNKLFILNINRYLDTLVPCGRLYQMYHLIFNVTCAASGFTNGLGLLALMLVITTFLLIIDLFLFVRFNSRHQVQSHHVEHHLNWSKAVRWTCDELRKQIHQN</sequence>
<feature type="transmembrane region" description="Helical" evidence="1">
    <location>
        <begin position="1016"/>
        <end position="1038"/>
    </location>
</feature>
<dbReference type="Proteomes" id="UP000728185">
    <property type="component" value="Unassembled WGS sequence"/>
</dbReference>
<keyword evidence="3" id="KW-1185">Reference proteome</keyword>
<feature type="transmembrane region" description="Helical" evidence="1">
    <location>
        <begin position="305"/>
        <end position="329"/>
    </location>
</feature>
<dbReference type="EMBL" id="LUCM01004458">
    <property type="protein sequence ID" value="KAA0194313.1"/>
    <property type="molecule type" value="Genomic_DNA"/>
</dbReference>
<reference evidence="2" key="1">
    <citation type="submission" date="2019-05" db="EMBL/GenBank/DDBJ databases">
        <title>Annotation for the trematode Fasciolopsis buski.</title>
        <authorList>
            <person name="Choi Y.-J."/>
        </authorList>
    </citation>
    <scope>NUCLEOTIDE SEQUENCE</scope>
    <source>
        <strain evidence="2">HT</strain>
        <tissue evidence="2">Whole worm</tissue>
    </source>
</reference>
<accession>A0A8E0S2C6</accession>
<name>A0A8E0S2C6_9TREM</name>
<protein>
    <submittedName>
        <fullName evidence="2">Uncharacterized protein</fullName>
    </submittedName>
</protein>
<keyword evidence="1" id="KW-0812">Transmembrane</keyword>
<evidence type="ECO:0000256" key="1">
    <source>
        <dbReference type="SAM" id="Phobius"/>
    </source>
</evidence>
<keyword evidence="1" id="KW-1133">Transmembrane helix</keyword>
<feature type="transmembrane region" description="Helical" evidence="1">
    <location>
        <begin position="590"/>
        <end position="618"/>
    </location>
</feature>
<evidence type="ECO:0000313" key="2">
    <source>
        <dbReference type="EMBL" id="KAA0194313.1"/>
    </source>
</evidence>
<feature type="transmembrane region" description="Helical" evidence="1">
    <location>
        <begin position="97"/>
        <end position="120"/>
    </location>
</feature>
<feature type="transmembrane region" description="Helical" evidence="1">
    <location>
        <begin position="678"/>
        <end position="704"/>
    </location>
</feature>
<gene>
    <name evidence="2" type="ORF">FBUS_04193</name>
</gene>
<organism evidence="2 3">
    <name type="scientific">Fasciolopsis buskii</name>
    <dbReference type="NCBI Taxonomy" id="27845"/>
    <lineage>
        <taxon>Eukaryota</taxon>
        <taxon>Metazoa</taxon>
        <taxon>Spiralia</taxon>
        <taxon>Lophotrochozoa</taxon>
        <taxon>Platyhelminthes</taxon>
        <taxon>Trematoda</taxon>
        <taxon>Digenea</taxon>
        <taxon>Plagiorchiida</taxon>
        <taxon>Echinostomata</taxon>
        <taxon>Echinostomatoidea</taxon>
        <taxon>Fasciolidae</taxon>
        <taxon>Fasciolopsis</taxon>
    </lineage>
</organism>
<evidence type="ECO:0000313" key="3">
    <source>
        <dbReference type="Proteomes" id="UP000728185"/>
    </source>
</evidence>
<keyword evidence="1" id="KW-0472">Membrane</keyword>